<dbReference type="PANTHER" id="PTHR36110">
    <property type="entry name" value="RING-CLEAVING DIOXYGENASE MHQE-RELATED"/>
    <property type="match status" value="1"/>
</dbReference>
<sequence length="310" mass="34211">MIKDIKGLHHITSMASDARQNNTFFTDTLGLRRVKKTVNFDDPNVYHLYYGDEAGTPGTVMTYFPFPDVMRGRSGVGEVSETQFTVPKDSLSFWQDRLTSKGVSNVQTDTTFGADRLRFNGPDGESFALIEADEDARKAWNGAGIEDSVAIRGLSGARFRLHDMSGTAELLGFMGYQRAETEGDVTRFIIPGGNGADTIDLEALPRTPFARQGAGSVHHIAFAVESRAKQLEVRKALMDTGFQVTPVIDRDYFWAIYFRAPGGVLFEIATNEPGFNRDEDTAHLGEVLKLPARYEPYRAQIEAGLTPLAA</sequence>
<feature type="domain" description="VOC" evidence="1">
    <location>
        <begin position="7"/>
        <end position="132"/>
    </location>
</feature>
<dbReference type="PROSITE" id="PS51819">
    <property type="entry name" value="VOC"/>
    <property type="match status" value="2"/>
</dbReference>
<reference evidence="2 4" key="2">
    <citation type="submission" date="2017-12" db="EMBL/GenBank/DDBJ databases">
        <title>Genome sequence of Rhizobium sullae HCNT1 isolated from Sulla coronaria nodules and featuring peculiar denitrification phenotypes.</title>
        <authorList>
            <person name="De Diego-Diaz B."/>
            <person name="Treu L."/>
            <person name="Campanaro S."/>
            <person name="Da Silva Duarte V."/>
            <person name="Basaglia M."/>
            <person name="Favaro L."/>
            <person name="Casella S."/>
            <person name="Squartini A."/>
        </authorList>
    </citation>
    <scope>NUCLEOTIDE SEQUENCE [LARGE SCALE GENOMIC DNA]</scope>
    <source>
        <strain evidence="2 4">HCNT1</strain>
    </source>
</reference>
<name>A0A2N0DG94_RHISU</name>
<keyword evidence="2" id="KW-0223">Dioxygenase</keyword>
<dbReference type="RefSeq" id="WP_027509075.1">
    <property type="nucleotide sequence ID" value="NZ_CP104144.1"/>
</dbReference>
<dbReference type="STRING" id="1041146.GCA_000427985_05103"/>
<gene>
    <name evidence="2" type="ORF">CWR43_04710</name>
    <name evidence="3" type="ORF">N2599_32055</name>
</gene>
<dbReference type="EMBL" id="PIQN01000003">
    <property type="protein sequence ID" value="PKA45103.1"/>
    <property type="molecule type" value="Genomic_DNA"/>
</dbReference>
<dbReference type="InterPro" id="IPR004360">
    <property type="entry name" value="Glyas_Fos-R_dOase_dom"/>
</dbReference>
<keyword evidence="2" id="KW-0560">Oxidoreductase</keyword>
<geneLocation type="plasmid" evidence="3 5">
    <name>pWSM1592_1</name>
</geneLocation>
<dbReference type="AlphaFoldDB" id="A0A2N0DG94"/>
<dbReference type="InterPro" id="IPR037523">
    <property type="entry name" value="VOC_core"/>
</dbReference>
<dbReference type="InterPro" id="IPR029068">
    <property type="entry name" value="Glyas_Bleomycin-R_OHBP_Dase"/>
</dbReference>
<dbReference type="Pfam" id="PF00903">
    <property type="entry name" value="Glyoxalase"/>
    <property type="match status" value="2"/>
</dbReference>
<evidence type="ECO:0000313" key="2">
    <source>
        <dbReference type="EMBL" id="PKA45103.1"/>
    </source>
</evidence>
<evidence type="ECO:0000313" key="3">
    <source>
        <dbReference type="EMBL" id="UWU17381.1"/>
    </source>
</evidence>
<dbReference type="SUPFAM" id="SSF54593">
    <property type="entry name" value="Glyoxalase/Bleomycin resistance protein/Dihydroxybiphenyl dioxygenase"/>
    <property type="match status" value="1"/>
</dbReference>
<dbReference type="PANTHER" id="PTHR36110:SF2">
    <property type="entry name" value="RING-CLEAVING DIOXYGENASE MHQE-RELATED"/>
    <property type="match status" value="1"/>
</dbReference>
<protein>
    <submittedName>
        <fullName evidence="2">Dioxygenase</fullName>
    </submittedName>
    <submittedName>
        <fullName evidence="3">VOC family protein</fullName>
    </submittedName>
</protein>
<evidence type="ECO:0000313" key="4">
    <source>
        <dbReference type="Proteomes" id="UP000232164"/>
    </source>
</evidence>
<dbReference type="GO" id="GO:0051213">
    <property type="term" value="F:dioxygenase activity"/>
    <property type="evidence" value="ECO:0007669"/>
    <property type="project" value="UniProtKB-KW"/>
</dbReference>
<dbReference type="InterPro" id="IPR052537">
    <property type="entry name" value="Extradiol_RC_dioxygenase"/>
</dbReference>
<dbReference type="Proteomes" id="UP000232164">
    <property type="component" value="Unassembled WGS sequence"/>
</dbReference>
<dbReference type="Gene3D" id="3.10.180.10">
    <property type="entry name" value="2,3-Dihydroxybiphenyl 1,2-Dioxygenase, domain 1"/>
    <property type="match status" value="2"/>
</dbReference>
<dbReference type="EMBL" id="CP104144">
    <property type="protein sequence ID" value="UWU17381.1"/>
    <property type="molecule type" value="Genomic_DNA"/>
</dbReference>
<keyword evidence="5" id="KW-1185">Reference proteome</keyword>
<keyword evidence="3" id="KW-0614">Plasmid</keyword>
<evidence type="ECO:0000313" key="5">
    <source>
        <dbReference type="Proteomes" id="UP001060123"/>
    </source>
</evidence>
<organism evidence="2 4">
    <name type="scientific">Rhizobium sullae</name>
    <name type="common">Rhizobium hedysari</name>
    <dbReference type="NCBI Taxonomy" id="50338"/>
    <lineage>
        <taxon>Bacteria</taxon>
        <taxon>Pseudomonadati</taxon>
        <taxon>Pseudomonadota</taxon>
        <taxon>Alphaproteobacteria</taxon>
        <taxon>Hyphomicrobiales</taxon>
        <taxon>Rhizobiaceae</taxon>
        <taxon>Rhizobium/Agrobacterium group</taxon>
        <taxon>Rhizobium</taxon>
    </lineage>
</organism>
<accession>A0A2N0DG94</accession>
<dbReference type="Proteomes" id="UP001060123">
    <property type="component" value="Plasmid pWSM1592_1"/>
</dbReference>
<reference evidence="3" key="3">
    <citation type="submission" date="2022-09" db="EMBL/GenBank/DDBJ databases">
        <title>Australian commercial rhizobial inoculants.</title>
        <authorList>
            <person name="Kohlmeier M.G."/>
            <person name="O'Hara G.W."/>
            <person name="Colombi E."/>
            <person name="Ramsay J.P."/>
            <person name="Terpolilli J."/>
        </authorList>
    </citation>
    <scope>NUCLEOTIDE SEQUENCE</scope>
    <source>
        <strain evidence="3">WSM1592</strain>
        <plasmid evidence="3">pWSM1592_1</plasmid>
    </source>
</reference>
<evidence type="ECO:0000259" key="1">
    <source>
        <dbReference type="PROSITE" id="PS51819"/>
    </source>
</evidence>
<proteinExistence type="predicted"/>
<reference evidence="2 4" key="1">
    <citation type="submission" date="2017-11" db="EMBL/GenBank/DDBJ databases">
        <authorList>
            <person name="Han C.G."/>
        </authorList>
    </citation>
    <scope>NUCLEOTIDE SEQUENCE [LARGE SCALE GENOMIC DNA]</scope>
    <source>
        <strain evidence="2 4">HCNT1</strain>
    </source>
</reference>
<feature type="domain" description="VOC" evidence="1">
    <location>
        <begin position="153"/>
        <end position="271"/>
    </location>
</feature>